<comment type="caution">
    <text evidence="2">The sequence shown here is derived from an EMBL/GenBank/DDBJ whole genome shotgun (WGS) entry which is preliminary data.</text>
</comment>
<gene>
    <name evidence="2" type="ORF">RDV89_02350</name>
</gene>
<dbReference type="PROSITE" id="PS51725">
    <property type="entry name" value="ABM"/>
    <property type="match status" value="1"/>
</dbReference>
<dbReference type="InterPro" id="IPR007138">
    <property type="entry name" value="ABM_dom"/>
</dbReference>
<keyword evidence="2" id="KW-0560">Oxidoreductase</keyword>
<proteinExistence type="predicted"/>
<organism evidence="2 3">
    <name type="scientific">Nocardioides imazamoxiresistens</name>
    <dbReference type="NCBI Taxonomy" id="3231893"/>
    <lineage>
        <taxon>Bacteria</taxon>
        <taxon>Bacillati</taxon>
        <taxon>Actinomycetota</taxon>
        <taxon>Actinomycetes</taxon>
        <taxon>Propionibacteriales</taxon>
        <taxon>Nocardioidaceae</taxon>
        <taxon>Nocardioides</taxon>
    </lineage>
</organism>
<keyword evidence="2" id="KW-0503">Monooxygenase</keyword>
<accession>A0ABU3PRQ2</accession>
<evidence type="ECO:0000313" key="2">
    <source>
        <dbReference type="EMBL" id="MDT9591892.1"/>
    </source>
</evidence>
<reference evidence="2 3" key="1">
    <citation type="submission" date="2023-08" db="EMBL/GenBank/DDBJ databases">
        <title>Nocardioides seae sp. nov., a bacterium isolated from a soil.</title>
        <authorList>
            <person name="Wang X."/>
        </authorList>
    </citation>
    <scope>NUCLEOTIDE SEQUENCE [LARGE SCALE GENOMIC DNA]</scope>
    <source>
        <strain evidence="2 3">YZH12</strain>
    </source>
</reference>
<dbReference type="Proteomes" id="UP001268542">
    <property type="component" value="Unassembled WGS sequence"/>
</dbReference>
<evidence type="ECO:0000313" key="3">
    <source>
        <dbReference type="Proteomes" id="UP001268542"/>
    </source>
</evidence>
<dbReference type="Pfam" id="PF03992">
    <property type="entry name" value="ABM"/>
    <property type="match status" value="1"/>
</dbReference>
<sequence>METPEHAPSEIVVTGHLAVAPAERDRYLAGCAEVVRLARAAPGCRDFALGADLVDPGRVNVLERWASRAELAAFRGSGPSDDQQAALLAVDVVELEVPRSEAR</sequence>
<dbReference type="InterPro" id="IPR011008">
    <property type="entry name" value="Dimeric_a/b-barrel"/>
</dbReference>
<evidence type="ECO:0000259" key="1">
    <source>
        <dbReference type="PROSITE" id="PS51725"/>
    </source>
</evidence>
<dbReference type="RefSeq" id="WP_315730959.1">
    <property type="nucleotide sequence ID" value="NZ_JAVYII010000001.1"/>
</dbReference>
<dbReference type="Gene3D" id="3.30.70.100">
    <property type="match status" value="1"/>
</dbReference>
<dbReference type="SUPFAM" id="SSF54909">
    <property type="entry name" value="Dimeric alpha+beta barrel"/>
    <property type="match status" value="1"/>
</dbReference>
<dbReference type="EMBL" id="JAVYII010000001">
    <property type="protein sequence ID" value="MDT9591892.1"/>
    <property type="molecule type" value="Genomic_DNA"/>
</dbReference>
<feature type="domain" description="ABM" evidence="1">
    <location>
        <begin position="11"/>
        <end position="102"/>
    </location>
</feature>
<dbReference type="GO" id="GO:0004497">
    <property type="term" value="F:monooxygenase activity"/>
    <property type="evidence" value="ECO:0007669"/>
    <property type="project" value="UniProtKB-KW"/>
</dbReference>
<keyword evidence="3" id="KW-1185">Reference proteome</keyword>
<name>A0ABU3PRQ2_9ACTN</name>
<protein>
    <submittedName>
        <fullName evidence="2">Antibiotic biosynthesis monooxygenase family protein</fullName>
    </submittedName>
</protein>